<feature type="compositionally biased region" description="Basic and acidic residues" evidence="1">
    <location>
        <begin position="146"/>
        <end position="159"/>
    </location>
</feature>
<feature type="compositionally biased region" description="Polar residues" evidence="1">
    <location>
        <begin position="91"/>
        <end position="100"/>
    </location>
</feature>
<protein>
    <submittedName>
        <fullName evidence="2">Uncharacterized protein</fullName>
    </submittedName>
</protein>
<feature type="region of interest" description="Disordered" evidence="1">
    <location>
        <begin position="135"/>
        <end position="161"/>
    </location>
</feature>
<organism evidence="2">
    <name type="scientific">viral metagenome</name>
    <dbReference type="NCBI Taxonomy" id="1070528"/>
    <lineage>
        <taxon>unclassified sequences</taxon>
        <taxon>metagenomes</taxon>
        <taxon>organismal metagenomes</taxon>
    </lineage>
</organism>
<evidence type="ECO:0000313" key="2">
    <source>
        <dbReference type="EMBL" id="QHU03234.1"/>
    </source>
</evidence>
<name>A0A6C0JHY4_9ZZZZ</name>
<sequence>MEYQYIVNPKTNRKCRVDSALGRKIVNNYVQLGRGANPRFLEDIAKKIVDSKDIVAEEMVGFLEEEDKQTVIKRVRELRKQKDRVKRKGSTKSPVHSTTNSPPPALKHNLPEPGTPEYEELVDFVASMSKEERRELGIGFADETEDRSRRGGSRQKDGSMTRFNGVEYSRGTISRFNGVEYTDSKNNRVVARWVGDKNGNWEGLRRGHCNRSDYSWYAGRKRSSTSSKKLKKMASKYTEFCDQRR</sequence>
<evidence type="ECO:0000256" key="1">
    <source>
        <dbReference type="SAM" id="MobiDB-lite"/>
    </source>
</evidence>
<reference evidence="2" key="1">
    <citation type="journal article" date="2020" name="Nature">
        <title>Giant virus diversity and host interactions through global metagenomics.</title>
        <authorList>
            <person name="Schulz F."/>
            <person name="Roux S."/>
            <person name="Paez-Espino D."/>
            <person name="Jungbluth S."/>
            <person name="Walsh D.A."/>
            <person name="Denef V.J."/>
            <person name="McMahon K.D."/>
            <person name="Konstantinidis K.T."/>
            <person name="Eloe-Fadrosh E.A."/>
            <person name="Kyrpides N.C."/>
            <person name="Woyke T."/>
        </authorList>
    </citation>
    <scope>NUCLEOTIDE SEQUENCE</scope>
    <source>
        <strain evidence="2">GVMAG-M-3300026093-6</strain>
    </source>
</reference>
<feature type="compositionally biased region" description="Basic residues" evidence="1">
    <location>
        <begin position="81"/>
        <end position="90"/>
    </location>
</feature>
<dbReference type="EMBL" id="MN740373">
    <property type="protein sequence ID" value="QHU03234.1"/>
    <property type="molecule type" value="Genomic_DNA"/>
</dbReference>
<dbReference type="AlphaFoldDB" id="A0A6C0JHY4"/>
<feature type="region of interest" description="Disordered" evidence="1">
    <location>
        <begin position="80"/>
        <end position="116"/>
    </location>
</feature>
<proteinExistence type="predicted"/>
<accession>A0A6C0JHY4</accession>